<dbReference type="GO" id="GO:0006310">
    <property type="term" value="P:DNA recombination"/>
    <property type="evidence" value="ECO:0007669"/>
    <property type="project" value="UniProtKB-KW"/>
</dbReference>
<evidence type="ECO:0000256" key="1">
    <source>
        <dbReference type="ARBA" id="ARBA00003416"/>
    </source>
</evidence>
<comment type="caution">
    <text evidence="5">The sequence shown here is derived from an EMBL/GenBank/DDBJ whole genome shotgun (WGS) entry which is preliminary data.</text>
</comment>
<dbReference type="PANTHER" id="PTHR30563:SF0">
    <property type="entry name" value="DNA RECOMBINATION PROTEIN RMUC"/>
    <property type="match status" value="1"/>
</dbReference>
<evidence type="ECO:0000256" key="3">
    <source>
        <dbReference type="ARBA" id="ARBA00023054"/>
    </source>
</evidence>
<accession>A0A7V0T692</accession>
<reference evidence="5" key="1">
    <citation type="journal article" date="2020" name="mSystems">
        <title>Genome- and Community-Level Interaction Insights into Carbon Utilization and Element Cycling Functions of Hydrothermarchaeota in Hydrothermal Sediment.</title>
        <authorList>
            <person name="Zhou Z."/>
            <person name="Liu Y."/>
            <person name="Xu W."/>
            <person name="Pan J."/>
            <person name="Luo Z.H."/>
            <person name="Li M."/>
        </authorList>
    </citation>
    <scope>NUCLEOTIDE SEQUENCE [LARGE SCALE GENOMIC DNA]</scope>
    <source>
        <strain evidence="5">SpSt-1182</strain>
    </source>
</reference>
<evidence type="ECO:0000313" key="5">
    <source>
        <dbReference type="EMBL" id="HDQ99703.1"/>
    </source>
</evidence>
<evidence type="ECO:0000256" key="2">
    <source>
        <dbReference type="ARBA" id="ARBA00009840"/>
    </source>
</evidence>
<dbReference type="Pfam" id="PF02646">
    <property type="entry name" value="RmuC"/>
    <property type="match status" value="1"/>
</dbReference>
<dbReference type="AlphaFoldDB" id="A0A7V0T692"/>
<name>A0A7V0T692_UNCW3</name>
<feature type="non-terminal residue" evidence="5">
    <location>
        <position position="1"/>
    </location>
</feature>
<organism evidence="5">
    <name type="scientific">candidate division WOR-3 bacterium</name>
    <dbReference type="NCBI Taxonomy" id="2052148"/>
    <lineage>
        <taxon>Bacteria</taxon>
        <taxon>Bacteria division WOR-3</taxon>
    </lineage>
</organism>
<dbReference type="EMBL" id="DSBX01000203">
    <property type="protein sequence ID" value="HDQ99703.1"/>
    <property type="molecule type" value="Genomic_DNA"/>
</dbReference>
<evidence type="ECO:0000256" key="4">
    <source>
        <dbReference type="ARBA" id="ARBA00023172"/>
    </source>
</evidence>
<sequence>DILRAPKLRGIIGEFFLGDLLRQVVPAHHQLQYRFASGEAVDAVVRLGPGLVPIDSKFPLEDFQRLIAETDEEQRRVLRRRFIAVVRKHIDAVADKYIRPDEGTYDFALMYIPAENVYYETIIRDSPEDDSISARALARRVIPVSPNSLYAYLQVIVLGLRGLRVEERAGEILRHLGRLRQEYDRFRSEFDVLGTHLTNAGNRYAESARRLDRFGTRLELEAGPDDEKGSEV</sequence>
<proteinExistence type="inferred from homology"/>
<keyword evidence="4" id="KW-0233">DNA recombination</keyword>
<dbReference type="PANTHER" id="PTHR30563">
    <property type="entry name" value="DNA RECOMBINATION PROTEIN RMUC"/>
    <property type="match status" value="1"/>
</dbReference>
<keyword evidence="3" id="KW-0175">Coiled coil</keyword>
<comment type="similarity">
    <text evidence="2">Belongs to the RmuC family.</text>
</comment>
<dbReference type="Proteomes" id="UP000885672">
    <property type="component" value="Unassembled WGS sequence"/>
</dbReference>
<gene>
    <name evidence="5" type="ORF">ENN51_05390</name>
</gene>
<dbReference type="InterPro" id="IPR003798">
    <property type="entry name" value="DNA_recombination_RmuC"/>
</dbReference>
<protein>
    <submittedName>
        <fullName evidence="5">DNA recombination protein RmuC</fullName>
    </submittedName>
</protein>
<comment type="function">
    <text evidence="1">Involved in DNA recombination.</text>
</comment>